<evidence type="ECO:0000313" key="1">
    <source>
        <dbReference type="EMBL" id="DAD75907.1"/>
    </source>
</evidence>
<name>A0A8S5M1F7_9CAUD</name>
<sequence>MAKSEEIRMKEEFLEQYRKSVEEEQYLLVEIKELKGDMLQSGTADGMPRGRSGQSDLADWIIRRDKQLEKLTSKLCTEKFKQLKIRETIGTLKDAREKEILKDIYIYGLTFSEMEEKTGKARVTLKRLKSNALEKLEIIADDLKEVLDYKWNEMM</sequence>
<proteinExistence type="predicted"/>
<dbReference type="EMBL" id="BK014792">
    <property type="protein sequence ID" value="DAD75907.1"/>
    <property type="molecule type" value="Genomic_DNA"/>
</dbReference>
<protein>
    <submittedName>
        <fullName evidence="1">Uncharacterized protein</fullName>
    </submittedName>
</protein>
<accession>A0A8S5M1F7</accession>
<reference evidence="1" key="1">
    <citation type="journal article" date="2021" name="Proc. Natl. Acad. Sci. U.S.A.">
        <title>A Catalog of Tens of Thousands of Viruses from Human Metagenomes Reveals Hidden Associations with Chronic Diseases.</title>
        <authorList>
            <person name="Tisza M.J."/>
            <person name="Buck C.B."/>
        </authorList>
    </citation>
    <scope>NUCLEOTIDE SEQUENCE</scope>
    <source>
        <strain evidence="1">CtLAw30</strain>
    </source>
</reference>
<organism evidence="1">
    <name type="scientific">Siphoviridae sp. ctLAw30</name>
    <dbReference type="NCBI Taxonomy" id="2826249"/>
    <lineage>
        <taxon>Viruses</taxon>
        <taxon>Duplodnaviria</taxon>
        <taxon>Heunggongvirae</taxon>
        <taxon>Uroviricota</taxon>
        <taxon>Caudoviricetes</taxon>
    </lineage>
</organism>